<dbReference type="GO" id="GO:0016020">
    <property type="term" value="C:membrane"/>
    <property type="evidence" value="ECO:0007669"/>
    <property type="project" value="UniProtKB-SubCell"/>
</dbReference>
<evidence type="ECO:0000256" key="2">
    <source>
        <dbReference type="ARBA" id="ARBA00022448"/>
    </source>
</evidence>
<dbReference type="SUPFAM" id="SSF103473">
    <property type="entry name" value="MFS general substrate transporter"/>
    <property type="match status" value="1"/>
</dbReference>
<feature type="transmembrane region" description="Helical" evidence="7">
    <location>
        <begin position="368"/>
        <end position="391"/>
    </location>
</feature>
<feature type="transmembrane region" description="Helical" evidence="7">
    <location>
        <begin position="244"/>
        <end position="266"/>
    </location>
</feature>
<keyword evidence="3 7" id="KW-0812">Transmembrane</keyword>
<organism evidence="9 10">
    <name type="scientific">Pseudallescheria apiosperma</name>
    <name type="common">Scedosporium apiospermum</name>
    <dbReference type="NCBI Taxonomy" id="563466"/>
    <lineage>
        <taxon>Eukaryota</taxon>
        <taxon>Fungi</taxon>
        <taxon>Dikarya</taxon>
        <taxon>Ascomycota</taxon>
        <taxon>Pezizomycotina</taxon>
        <taxon>Sordariomycetes</taxon>
        <taxon>Hypocreomycetidae</taxon>
        <taxon>Microascales</taxon>
        <taxon>Microascaceae</taxon>
        <taxon>Scedosporium</taxon>
    </lineage>
</organism>
<dbReference type="GO" id="GO:0022857">
    <property type="term" value="F:transmembrane transporter activity"/>
    <property type="evidence" value="ECO:0007669"/>
    <property type="project" value="InterPro"/>
</dbReference>
<dbReference type="HOGENOM" id="CLU_001265_54_6_1"/>
<keyword evidence="10" id="KW-1185">Reference proteome</keyword>
<feature type="transmembrane region" description="Helical" evidence="7">
    <location>
        <begin position="212"/>
        <end position="238"/>
    </location>
</feature>
<evidence type="ECO:0000259" key="8">
    <source>
        <dbReference type="PROSITE" id="PS50850"/>
    </source>
</evidence>
<comment type="caution">
    <text evidence="9">The sequence shown here is derived from an EMBL/GenBank/DDBJ whole genome shotgun (WGS) entry which is preliminary data.</text>
</comment>
<evidence type="ECO:0000313" key="9">
    <source>
        <dbReference type="EMBL" id="KEZ39440.1"/>
    </source>
</evidence>
<dbReference type="Proteomes" id="UP000028545">
    <property type="component" value="Unassembled WGS sequence"/>
</dbReference>
<feature type="transmembrane region" description="Helical" evidence="7">
    <location>
        <begin position="546"/>
        <end position="566"/>
    </location>
</feature>
<feature type="compositionally biased region" description="Basic and acidic residues" evidence="6">
    <location>
        <begin position="322"/>
        <end position="343"/>
    </location>
</feature>
<dbReference type="InterPro" id="IPR011701">
    <property type="entry name" value="MFS"/>
</dbReference>
<reference evidence="9 10" key="1">
    <citation type="journal article" date="2014" name="Genome Announc.">
        <title>Draft genome sequence of the pathogenic fungus Scedosporium apiospermum.</title>
        <authorList>
            <person name="Vandeputte P."/>
            <person name="Ghamrawi S."/>
            <person name="Rechenmann M."/>
            <person name="Iltis A."/>
            <person name="Giraud S."/>
            <person name="Fleury M."/>
            <person name="Thornton C."/>
            <person name="Delhaes L."/>
            <person name="Meyer W."/>
            <person name="Papon N."/>
            <person name="Bouchara J.P."/>
        </authorList>
    </citation>
    <scope>NUCLEOTIDE SEQUENCE [LARGE SCALE GENOMIC DNA]</scope>
    <source>
        <strain evidence="9 10">IHEM 14462</strain>
    </source>
</reference>
<feature type="transmembrane region" description="Helical" evidence="7">
    <location>
        <begin position="155"/>
        <end position="172"/>
    </location>
</feature>
<feature type="transmembrane region" description="Helical" evidence="7">
    <location>
        <begin position="476"/>
        <end position="498"/>
    </location>
</feature>
<protein>
    <submittedName>
        <fullName evidence="9">Major facilitator superfamily transporter</fullName>
    </submittedName>
</protein>
<dbReference type="AlphaFoldDB" id="A0A084FWH8"/>
<dbReference type="Pfam" id="PF07690">
    <property type="entry name" value="MFS_1"/>
    <property type="match status" value="1"/>
</dbReference>
<dbReference type="PANTHER" id="PTHR23504">
    <property type="entry name" value="MAJOR FACILITATOR SUPERFAMILY DOMAIN-CONTAINING PROTEIN 10"/>
    <property type="match status" value="1"/>
</dbReference>
<dbReference type="KEGG" id="sapo:SAPIO_CDS10159"/>
<accession>A0A084FWH8</accession>
<dbReference type="OMA" id="FTWLWQF"/>
<dbReference type="GeneID" id="27719327"/>
<dbReference type="Gene3D" id="1.20.1250.20">
    <property type="entry name" value="MFS general substrate transporter like domains"/>
    <property type="match status" value="1"/>
</dbReference>
<gene>
    <name evidence="9" type="ORF">SAPIO_CDS10159</name>
</gene>
<dbReference type="RefSeq" id="XP_016639239.1">
    <property type="nucleotide sequence ID" value="XM_016783803.1"/>
</dbReference>
<dbReference type="PRINTS" id="PR01035">
    <property type="entry name" value="TCRTETA"/>
</dbReference>
<dbReference type="InterPro" id="IPR036259">
    <property type="entry name" value="MFS_trans_sf"/>
</dbReference>
<feature type="transmembrane region" description="Helical" evidence="7">
    <location>
        <begin position="178"/>
        <end position="200"/>
    </location>
</feature>
<keyword evidence="4 7" id="KW-1133">Transmembrane helix</keyword>
<evidence type="ECO:0000256" key="5">
    <source>
        <dbReference type="ARBA" id="ARBA00023136"/>
    </source>
</evidence>
<dbReference type="PROSITE" id="PS50850">
    <property type="entry name" value="MFS"/>
    <property type="match status" value="1"/>
</dbReference>
<evidence type="ECO:0000256" key="1">
    <source>
        <dbReference type="ARBA" id="ARBA00004141"/>
    </source>
</evidence>
<feature type="region of interest" description="Disordered" evidence="6">
    <location>
        <begin position="319"/>
        <end position="343"/>
    </location>
</feature>
<dbReference type="OrthoDB" id="10262656at2759"/>
<proteinExistence type="predicted"/>
<comment type="subcellular location">
    <subcellularLocation>
        <location evidence="1">Membrane</location>
        <topology evidence="1">Multi-pass membrane protein</topology>
    </subcellularLocation>
</comment>
<dbReference type="InterPro" id="IPR020846">
    <property type="entry name" value="MFS_dom"/>
</dbReference>
<dbReference type="CDD" id="cd17330">
    <property type="entry name" value="MFS_SLC46_TetA_like"/>
    <property type="match status" value="1"/>
</dbReference>
<keyword evidence="2" id="KW-0813">Transport</keyword>
<feature type="transmembrane region" description="Helical" evidence="7">
    <location>
        <begin position="436"/>
        <end position="456"/>
    </location>
</feature>
<dbReference type="PANTHER" id="PTHR23504:SF39">
    <property type="entry name" value="TRANSPORTER, PUTATIVE (AFU_ORTHOLOGUE AFUA_6G03860)-RELATED"/>
    <property type="match status" value="1"/>
</dbReference>
<evidence type="ECO:0000313" key="10">
    <source>
        <dbReference type="Proteomes" id="UP000028545"/>
    </source>
</evidence>
<evidence type="ECO:0000256" key="3">
    <source>
        <dbReference type="ARBA" id="ARBA00022692"/>
    </source>
</evidence>
<evidence type="ECO:0000256" key="6">
    <source>
        <dbReference type="SAM" id="MobiDB-lite"/>
    </source>
</evidence>
<evidence type="ECO:0000256" key="7">
    <source>
        <dbReference type="SAM" id="Phobius"/>
    </source>
</evidence>
<feature type="domain" description="Major facilitator superfamily (MFS) profile" evidence="8">
    <location>
        <begin position="84"/>
        <end position="571"/>
    </location>
</feature>
<feature type="region of interest" description="Disordered" evidence="6">
    <location>
        <begin position="1"/>
        <end position="78"/>
    </location>
</feature>
<feature type="transmembrane region" description="Helical" evidence="7">
    <location>
        <begin position="403"/>
        <end position="424"/>
    </location>
</feature>
<feature type="transmembrane region" description="Helical" evidence="7">
    <location>
        <begin position="121"/>
        <end position="143"/>
    </location>
</feature>
<keyword evidence="5 7" id="KW-0472">Membrane</keyword>
<dbReference type="EMBL" id="JOWA01000154">
    <property type="protein sequence ID" value="KEZ39440.1"/>
    <property type="molecule type" value="Genomic_DNA"/>
</dbReference>
<evidence type="ECO:0000256" key="4">
    <source>
        <dbReference type="ARBA" id="ARBA00022989"/>
    </source>
</evidence>
<dbReference type="VEuPathDB" id="FungiDB:SAPIO_CDS10159"/>
<dbReference type="InterPro" id="IPR001958">
    <property type="entry name" value="Tet-R_TetA/multi-R_MdtG-like"/>
</dbReference>
<feature type="compositionally biased region" description="Polar residues" evidence="6">
    <location>
        <begin position="9"/>
        <end position="21"/>
    </location>
</feature>
<sequence length="586" mass="63043">MVRPPLSGALSSSGRTRTSASLHAGAPITTTGFFDSVPRGRRFRRPPPSQYQTFPTPPAAAAGDSAGREEGALRPGQSPLPIRELSLLALLSFAEQTALNSISPYLPSMILSFPEIPPEQVGFYVGIVASAFALAQLSTNFLWGYLSDQIGRKPVLVLGTSLLAACFALFGFCKTYWQVVVVHVAMGLLNGNAAVVPTALGDLTDRSNQSIAFTWLPIIYSVGSISGPALGGLLVGVMGDEYPFLAPNLISTVILVATAIILGIWLEESFQDRSGFHFDFSALRKRFQQRREQSNSSSPWTWFAPPNKIRVEARNLLSSSADRPDDGGEDRHDADDHDSQRDEVEESTRYLSWSDTFREIFNRSTISLLVSYLIYQFSNISFNALYPIFAAAPAPTGRDLDPATIGVTLSVSGIVTIVFQLLLFQPIKARLGNLGLYRVALLGLAVSMGLIPWTGHINSDPPFHFGTGRQWLYAELGGVLIIKTISAVGGLSCVMLLITNSAMSYSSLGTLNGIAQTISAAGRSIGPFLAGSVFSLSSRVQPKGEVLAWGLFGGISLLGWFTTYGIDGKGLESDDWNGEDESEASV</sequence>
<name>A0A084FWH8_PSEDA</name>